<dbReference type="Proteomes" id="UP001153069">
    <property type="component" value="Unassembled WGS sequence"/>
</dbReference>
<dbReference type="AlphaFoldDB" id="A0A9N8HQ00"/>
<keyword evidence="7" id="KW-0539">Nucleus</keyword>
<dbReference type="InterPro" id="IPR027417">
    <property type="entry name" value="P-loop_NTPase"/>
</dbReference>
<evidence type="ECO:0000256" key="5">
    <source>
        <dbReference type="ARBA" id="ARBA00022840"/>
    </source>
</evidence>
<dbReference type="InterPro" id="IPR038718">
    <property type="entry name" value="SNF2-like_sf"/>
</dbReference>
<dbReference type="EMBL" id="CAICTM010001228">
    <property type="protein sequence ID" value="CAB9521771.1"/>
    <property type="molecule type" value="Genomic_DNA"/>
</dbReference>
<sequence>MIYSHAEGASQGKKVETSVVDTSWVLKGAFPSGARTGKTVRKVSVDKDLEMRLKPYQKEGVEFIWRNCFLDSNFCLDGDESLIGGCLLAHYMGLGKSLTTIALLHTALTSTSLVSNVTKKPLFHTVLLIAPANTLTNWENEVEKWTGKLETPLRIMNLGKVTDAHYRKAEIQKWKRDGGLLDSRNSRSFIQCEGSF</sequence>
<evidence type="ECO:0000259" key="8">
    <source>
        <dbReference type="Pfam" id="PF00176"/>
    </source>
</evidence>
<evidence type="ECO:0000256" key="3">
    <source>
        <dbReference type="ARBA" id="ARBA00022741"/>
    </source>
</evidence>
<evidence type="ECO:0000256" key="2">
    <source>
        <dbReference type="ARBA" id="ARBA00007025"/>
    </source>
</evidence>
<dbReference type="InterPro" id="IPR000330">
    <property type="entry name" value="SNF2_N"/>
</dbReference>
<evidence type="ECO:0000256" key="6">
    <source>
        <dbReference type="ARBA" id="ARBA00023125"/>
    </source>
</evidence>
<keyword evidence="4" id="KW-0378">Hydrolase</keyword>
<dbReference type="OrthoDB" id="2020972at2759"/>
<evidence type="ECO:0000256" key="4">
    <source>
        <dbReference type="ARBA" id="ARBA00022806"/>
    </source>
</evidence>
<dbReference type="Gene3D" id="3.40.50.10810">
    <property type="entry name" value="Tandem AAA-ATPase domain"/>
    <property type="match status" value="1"/>
</dbReference>
<comment type="caution">
    <text evidence="9">The sequence shown here is derived from an EMBL/GenBank/DDBJ whole genome shotgun (WGS) entry which is preliminary data.</text>
</comment>
<evidence type="ECO:0000256" key="1">
    <source>
        <dbReference type="ARBA" id="ARBA00004123"/>
    </source>
</evidence>
<reference evidence="9" key="1">
    <citation type="submission" date="2020-06" db="EMBL/GenBank/DDBJ databases">
        <authorList>
            <consortium name="Plant Systems Biology data submission"/>
        </authorList>
    </citation>
    <scope>NUCLEOTIDE SEQUENCE</scope>
    <source>
        <strain evidence="9">D6</strain>
    </source>
</reference>
<keyword evidence="6" id="KW-0238">DNA-binding</keyword>
<dbReference type="GO" id="GO:0003677">
    <property type="term" value="F:DNA binding"/>
    <property type="evidence" value="ECO:0007669"/>
    <property type="project" value="UniProtKB-KW"/>
</dbReference>
<dbReference type="GO" id="GO:0005634">
    <property type="term" value="C:nucleus"/>
    <property type="evidence" value="ECO:0007669"/>
    <property type="project" value="UniProtKB-SubCell"/>
</dbReference>
<protein>
    <submittedName>
        <fullName evidence="9">Transcriptional regulator ATRX</fullName>
    </submittedName>
</protein>
<keyword evidence="4" id="KW-0347">Helicase</keyword>
<comment type="subcellular location">
    <subcellularLocation>
        <location evidence="1">Nucleus</location>
    </subcellularLocation>
</comment>
<dbReference type="Pfam" id="PF00176">
    <property type="entry name" value="SNF2-rel_dom"/>
    <property type="match status" value="1"/>
</dbReference>
<comment type="similarity">
    <text evidence="2">Belongs to the SNF2/RAD54 helicase family.</text>
</comment>
<feature type="domain" description="SNF2 N-terminal" evidence="8">
    <location>
        <begin position="56"/>
        <end position="150"/>
    </location>
</feature>
<gene>
    <name evidence="9" type="ORF">SEMRO_1230_G254580.1</name>
</gene>
<dbReference type="GO" id="GO:0016887">
    <property type="term" value="F:ATP hydrolysis activity"/>
    <property type="evidence" value="ECO:0007669"/>
    <property type="project" value="InterPro"/>
</dbReference>
<proteinExistence type="inferred from homology"/>
<evidence type="ECO:0000313" key="10">
    <source>
        <dbReference type="Proteomes" id="UP001153069"/>
    </source>
</evidence>
<name>A0A9N8HQ00_9STRA</name>
<keyword evidence="10" id="KW-1185">Reference proteome</keyword>
<dbReference type="GO" id="GO:0005524">
    <property type="term" value="F:ATP binding"/>
    <property type="evidence" value="ECO:0007669"/>
    <property type="project" value="UniProtKB-KW"/>
</dbReference>
<organism evidence="9 10">
    <name type="scientific">Seminavis robusta</name>
    <dbReference type="NCBI Taxonomy" id="568900"/>
    <lineage>
        <taxon>Eukaryota</taxon>
        <taxon>Sar</taxon>
        <taxon>Stramenopiles</taxon>
        <taxon>Ochrophyta</taxon>
        <taxon>Bacillariophyta</taxon>
        <taxon>Bacillariophyceae</taxon>
        <taxon>Bacillariophycidae</taxon>
        <taxon>Naviculales</taxon>
        <taxon>Naviculaceae</taxon>
        <taxon>Seminavis</taxon>
    </lineage>
</organism>
<dbReference type="PANTHER" id="PTHR45797">
    <property type="entry name" value="RAD54-LIKE"/>
    <property type="match status" value="1"/>
</dbReference>
<keyword evidence="3" id="KW-0547">Nucleotide-binding</keyword>
<dbReference type="SUPFAM" id="SSF52540">
    <property type="entry name" value="P-loop containing nucleoside triphosphate hydrolases"/>
    <property type="match status" value="1"/>
</dbReference>
<dbReference type="GO" id="GO:0004386">
    <property type="term" value="F:helicase activity"/>
    <property type="evidence" value="ECO:0007669"/>
    <property type="project" value="UniProtKB-KW"/>
</dbReference>
<dbReference type="InterPro" id="IPR044574">
    <property type="entry name" value="ARIP4-like"/>
</dbReference>
<evidence type="ECO:0000256" key="7">
    <source>
        <dbReference type="ARBA" id="ARBA00023242"/>
    </source>
</evidence>
<dbReference type="PANTHER" id="PTHR45797:SF1">
    <property type="entry name" value="HELICASE ARIP4"/>
    <property type="match status" value="1"/>
</dbReference>
<evidence type="ECO:0000313" key="9">
    <source>
        <dbReference type="EMBL" id="CAB9521771.1"/>
    </source>
</evidence>
<accession>A0A9N8HQ00</accession>
<keyword evidence="5" id="KW-0067">ATP-binding</keyword>